<evidence type="ECO:0000313" key="3">
    <source>
        <dbReference type="Proteomes" id="UP000256220"/>
    </source>
</evidence>
<accession>A0A2P2FFE4</accession>
<keyword evidence="1" id="KW-1133">Transmembrane helix</keyword>
<dbReference type="Proteomes" id="UP000256220">
    <property type="component" value="Unassembled WGS sequence"/>
</dbReference>
<protein>
    <submittedName>
        <fullName evidence="2">Uncharacterized protein</fullName>
    </submittedName>
</protein>
<dbReference type="RefSeq" id="WP_034324245.1">
    <property type="nucleotide sequence ID" value="NZ_JFBM01000067.1"/>
</dbReference>
<evidence type="ECO:0000313" key="2">
    <source>
        <dbReference type="EMBL" id="KFU75452.1"/>
    </source>
</evidence>
<name>A0A2P2FFE4_AMYLU</name>
<feature type="transmembrane region" description="Helical" evidence="1">
    <location>
        <begin position="89"/>
        <end position="109"/>
    </location>
</feature>
<feature type="transmembrane region" description="Helical" evidence="1">
    <location>
        <begin position="12"/>
        <end position="35"/>
    </location>
</feature>
<dbReference type="EMBL" id="JFBM01000067">
    <property type="protein sequence ID" value="KFU75452.1"/>
    <property type="molecule type" value="Genomic_DNA"/>
</dbReference>
<evidence type="ECO:0000256" key="1">
    <source>
        <dbReference type="SAM" id="Phobius"/>
    </source>
</evidence>
<reference evidence="2 3" key="1">
    <citation type="journal article" date="2014" name="Genome Announc.">
        <title>Draft Genome Sequence of Amycolatopsis lurida NRRL 2430, Producer of the Glycopeptide Family Antibiotic Ristocetin.</title>
        <authorList>
            <person name="Kwun M.J."/>
            <person name="Hong H.J."/>
        </authorList>
    </citation>
    <scope>NUCLEOTIDE SEQUENCE [LARGE SCALE GENOMIC DNA]</scope>
    <source>
        <strain evidence="2 3">NRRL 2430</strain>
    </source>
</reference>
<comment type="caution">
    <text evidence="2">The sequence shown here is derived from an EMBL/GenBank/DDBJ whole genome shotgun (WGS) entry which is preliminary data.</text>
</comment>
<feature type="transmembrane region" description="Helical" evidence="1">
    <location>
        <begin position="55"/>
        <end position="77"/>
    </location>
</feature>
<proteinExistence type="predicted"/>
<sequence>MDETKPPRRLGQLLWGLFWLLVLGFLAIVAAGLLAELAASPCPSDTVWACAAENRTFATFLPAIGFGLGLLIAVVGGGRAVRNRTSPKAWLFGAGLLGALSLAVALFLVF</sequence>
<keyword evidence="3" id="KW-1185">Reference proteome</keyword>
<dbReference type="AlphaFoldDB" id="A0A2P2FFE4"/>
<gene>
    <name evidence="2" type="ORF">BB31_41350</name>
</gene>
<keyword evidence="1" id="KW-0472">Membrane</keyword>
<keyword evidence="1" id="KW-0812">Transmembrane</keyword>
<organism evidence="2 3">
    <name type="scientific">Amycolatopsis lurida NRRL 2430</name>
    <dbReference type="NCBI Taxonomy" id="1460371"/>
    <lineage>
        <taxon>Bacteria</taxon>
        <taxon>Bacillati</taxon>
        <taxon>Actinomycetota</taxon>
        <taxon>Actinomycetes</taxon>
        <taxon>Pseudonocardiales</taxon>
        <taxon>Pseudonocardiaceae</taxon>
        <taxon>Amycolatopsis</taxon>
    </lineage>
</organism>